<comment type="caution">
    <text evidence="1">The sequence shown here is derived from an EMBL/GenBank/DDBJ whole genome shotgun (WGS) entry which is preliminary data.</text>
</comment>
<dbReference type="RefSeq" id="WP_394484189.1">
    <property type="nucleotide sequence ID" value="NZ_JBIGHV010000012.1"/>
</dbReference>
<name>A0ABW7FCC6_9BURK</name>
<dbReference type="Pfam" id="PF10741">
    <property type="entry name" value="T2SSM_b"/>
    <property type="match status" value="1"/>
</dbReference>
<reference evidence="1 2" key="1">
    <citation type="submission" date="2024-08" db="EMBL/GenBank/DDBJ databases">
        <authorList>
            <person name="Lu H."/>
        </authorList>
    </citation>
    <scope>NUCLEOTIDE SEQUENCE [LARGE SCALE GENOMIC DNA]</scope>
    <source>
        <strain evidence="1 2">LYH14W</strain>
    </source>
</reference>
<gene>
    <name evidence="1" type="ORF">ACG00Y_26345</name>
</gene>
<protein>
    <submittedName>
        <fullName evidence="1">GspMb/PilO family protein</fullName>
    </submittedName>
</protein>
<keyword evidence="2" id="KW-1185">Reference proteome</keyword>
<proteinExistence type="predicted"/>
<organism evidence="1 2">
    <name type="scientific">Pelomonas parva</name>
    <dbReference type="NCBI Taxonomy" id="3299032"/>
    <lineage>
        <taxon>Bacteria</taxon>
        <taxon>Pseudomonadati</taxon>
        <taxon>Pseudomonadota</taxon>
        <taxon>Betaproteobacteria</taxon>
        <taxon>Burkholderiales</taxon>
        <taxon>Sphaerotilaceae</taxon>
        <taxon>Roseateles</taxon>
    </lineage>
</organism>
<dbReference type="Proteomes" id="UP001606210">
    <property type="component" value="Unassembled WGS sequence"/>
</dbReference>
<dbReference type="InterPro" id="IPR034756">
    <property type="entry name" value="T2SSM_b"/>
</dbReference>
<evidence type="ECO:0000313" key="2">
    <source>
        <dbReference type="Proteomes" id="UP001606210"/>
    </source>
</evidence>
<accession>A0ABW7FCC6</accession>
<evidence type="ECO:0000313" key="1">
    <source>
        <dbReference type="EMBL" id="MFG6433455.1"/>
    </source>
</evidence>
<dbReference type="EMBL" id="JBIGHV010000012">
    <property type="protein sequence ID" value="MFG6433455.1"/>
    <property type="molecule type" value="Genomic_DNA"/>
</dbReference>
<sequence length="190" mass="19636">MKLAIAAPLSWGMSRLSPRRLSIGLSLSAFVLIGASQGIQWHFQNLQQSAVADLADAQRQLSATLANSSSAAATEPPFVDRLPASQDNGAPLLHQIQRSFSAAGVTLTASSVSTESATASTLGKQRIVLAVKGPYAAIKACLADLLGRLPSLTVLNLSLRAPATGSELDGQIELLALSKPLAATRPSTAP</sequence>